<accession>A0ABN8NYB2</accession>
<dbReference type="InterPro" id="IPR009643">
    <property type="entry name" value="HS1-bd"/>
</dbReference>
<protein>
    <recommendedName>
        <fullName evidence="4">Heat shock factor binding protein 1</fullName>
    </recommendedName>
</protein>
<evidence type="ECO:0000313" key="2">
    <source>
        <dbReference type="EMBL" id="CAH3125792.1"/>
    </source>
</evidence>
<proteinExistence type="inferred from homology"/>
<dbReference type="PANTHER" id="PTHR19424:SF0">
    <property type="entry name" value="HEAT SHOCK FACTOR BINDING PROTEIN 1"/>
    <property type="match status" value="1"/>
</dbReference>
<evidence type="ECO:0008006" key="4">
    <source>
        <dbReference type="Google" id="ProtNLM"/>
    </source>
</evidence>
<evidence type="ECO:0000313" key="3">
    <source>
        <dbReference type="Proteomes" id="UP001159405"/>
    </source>
</evidence>
<dbReference type="Proteomes" id="UP001159405">
    <property type="component" value="Unassembled WGS sequence"/>
</dbReference>
<organism evidence="2 3">
    <name type="scientific">Porites lobata</name>
    <dbReference type="NCBI Taxonomy" id="104759"/>
    <lineage>
        <taxon>Eukaryota</taxon>
        <taxon>Metazoa</taxon>
        <taxon>Cnidaria</taxon>
        <taxon>Anthozoa</taxon>
        <taxon>Hexacorallia</taxon>
        <taxon>Scleractinia</taxon>
        <taxon>Fungiina</taxon>
        <taxon>Poritidae</taxon>
        <taxon>Porites</taxon>
    </lineage>
</organism>
<keyword evidence="3" id="KW-1185">Reference proteome</keyword>
<reference evidence="2 3" key="1">
    <citation type="submission" date="2022-05" db="EMBL/GenBank/DDBJ databases">
        <authorList>
            <consortium name="Genoscope - CEA"/>
            <person name="William W."/>
        </authorList>
    </citation>
    <scope>NUCLEOTIDE SEQUENCE [LARGE SCALE GENOMIC DNA]</scope>
</reference>
<name>A0ABN8NYB2_9CNID</name>
<sequence length="84" mass="9691">MADTEKSVKIEEGDPQSVQDLTGFVQTLLQQMQDKFQQMSDQIITRNILYFFFLALDDMSTRIDDLEKNIGELMNQSGVDEPEK</sequence>
<gene>
    <name evidence="2" type="ORF">PLOB_00032011</name>
</gene>
<dbReference type="EMBL" id="CALNXK010000041">
    <property type="protein sequence ID" value="CAH3125792.1"/>
    <property type="molecule type" value="Genomic_DNA"/>
</dbReference>
<dbReference type="PANTHER" id="PTHR19424">
    <property type="entry name" value="HEAT SHOCK FACTOR BINDING PROTEIN 1"/>
    <property type="match status" value="1"/>
</dbReference>
<dbReference type="Pfam" id="PF06825">
    <property type="entry name" value="HSBP1"/>
    <property type="match status" value="1"/>
</dbReference>
<dbReference type="Gene3D" id="1.20.5.430">
    <property type="match status" value="1"/>
</dbReference>
<comment type="caution">
    <text evidence="2">The sequence shown here is derived from an EMBL/GenBank/DDBJ whole genome shotgun (WGS) entry which is preliminary data.</text>
</comment>
<evidence type="ECO:0000256" key="1">
    <source>
        <dbReference type="ARBA" id="ARBA00006349"/>
    </source>
</evidence>
<comment type="similarity">
    <text evidence="1">Belongs to the HSBP1 family.</text>
</comment>